<protein>
    <submittedName>
        <fullName evidence="1">Uncharacterized protein</fullName>
    </submittedName>
</protein>
<accession>A0A7Z2T3H0</accession>
<dbReference type="KEGG" id="vas:GT360_08545"/>
<reference evidence="1 2" key="1">
    <citation type="submission" date="2020-01" db="EMBL/GenBank/DDBJ databases">
        <title>Whole genome and functional gene identification of agarase of Vibrio HN897.</title>
        <authorList>
            <person name="Liu Y."/>
            <person name="Zhao Z."/>
        </authorList>
    </citation>
    <scope>NUCLEOTIDE SEQUENCE [LARGE SCALE GENOMIC DNA]</scope>
    <source>
        <strain evidence="1 2">HN897</strain>
    </source>
</reference>
<name>A0A7Z2T3H0_9VIBR</name>
<evidence type="ECO:0000313" key="1">
    <source>
        <dbReference type="EMBL" id="QIA63562.1"/>
    </source>
</evidence>
<organism evidence="1 2">
    <name type="scientific">Vibrio astriarenae</name>
    <dbReference type="NCBI Taxonomy" id="1481923"/>
    <lineage>
        <taxon>Bacteria</taxon>
        <taxon>Pseudomonadati</taxon>
        <taxon>Pseudomonadota</taxon>
        <taxon>Gammaproteobacteria</taxon>
        <taxon>Vibrionales</taxon>
        <taxon>Vibrionaceae</taxon>
        <taxon>Vibrio</taxon>
    </lineage>
</organism>
<gene>
    <name evidence="1" type="ORF">GT360_08545</name>
</gene>
<proteinExistence type="predicted"/>
<sequence>MLIPFGLKNGKYFDVGEVERGRACGCVCPSCKQNLVAKKGPNPDKMIHHFAHDKKVKDEKGNPIECKYSFCVVARLVIKQCFKELEQFEVHLPDWKSNLTKEDKYGREVNVSGYVTKSQNLVINNFEVEPSGHYSELDILCRINGYEIGLHFNYSNRQIGHNYRRRHDASIVSIDLEPLQALYARFEHKAHDSFKSFVMEYVLKTGNRYWVAHARYASVHIKMKNRLRHLVEQSNQNPPMVKPKQTAVGVIKRKPYKHNLRKAEPEQMRKPGQKCLRCRNNKADYVDNLICATCLQTFYREGVFHTGSIKKIVMETCLD</sequence>
<keyword evidence="2" id="KW-1185">Reference proteome</keyword>
<dbReference type="EMBL" id="CP047475">
    <property type="protein sequence ID" value="QIA63562.1"/>
    <property type="molecule type" value="Genomic_DNA"/>
</dbReference>
<dbReference type="AlphaFoldDB" id="A0A7Z2T3H0"/>
<dbReference type="RefSeq" id="WP_164648455.1">
    <property type="nucleotide sequence ID" value="NZ_CP047475.1"/>
</dbReference>
<dbReference type="Proteomes" id="UP000464262">
    <property type="component" value="Chromosome 1"/>
</dbReference>
<evidence type="ECO:0000313" key="2">
    <source>
        <dbReference type="Proteomes" id="UP000464262"/>
    </source>
</evidence>